<dbReference type="InterPro" id="IPR036390">
    <property type="entry name" value="WH_DNA-bd_sf"/>
</dbReference>
<feature type="domain" description="HTH lysR-type" evidence="5">
    <location>
        <begin position="1"/>
        <end position="59"/>
    </location>
</feature>
<dbReference type="Gene3D" id="3.40.190.290">
    <property type="match status" value="1"/>
</dbReference>
<dbReference type="Gene3D" id="1.10.10.10">
    <property type="entry name" value="Winged helix-like DNA-binding domain superfamily/Winged helix DNA-binding domain"/>
    <property type="match status" value="1"/>
</dbReference>
<dbReference type="RefSeq" id="WP_109796182.1">
    <property type="nucleotide sequence ID" value="NZ_PHIG01000007.1"/>
</dbReference>
<dbReference type="FunFam" id="3.40.190.290:FF:000001">
    <property type="entry name" value="Transcriptional regulator, LysR family"/>
    <property type="match status" value="1"/>
</dbReference>
<dbReference type="SUPFAM" id="SSF46785">
    <property type="entry name" value="Winged helix' DNA-binding domain"/>
    <property type="match status" value="1"/>
</dbReference>
<dbReference type="PROSITE" id="PS50931">
    <property type="entry name" value="HTH_LYSR"/>
    <property type="match status" value="1"/>
</dbReference>
<dbReference type="InterPro" id="IPR000847">
    <property type="entry name" value="LysR_HTH_N"/>
</dbReference>
<dbReference type="AlphaFoldDB" id="A0A2M9G665"/>
<accession>A0A2M9G665</accession>
<evidence type="ECO:0000259" key="5">
    <source>
        <dbReference type="PROSITE" id="PS50931"/>
    </source>
</evidence>
<dbReference type="Pfam" id="PF00126">
    <property type="entry name" value="HTH_1"/>
    <property type="match status" value="1"/>
</dbReference>
<dbReference type="OrthoDB" id="9812435at2"/>
<dbReference type="GO" id="GO:0043565">
    <property type="term" value="F:sequence-specific DNA binding"/>
    <property type="evidence" value="ECO:0007669"/>
    <property type="project" value="TreeGrafter"/>
</dbReference>
<proteinExistence type="inferred from homology"/>
<dbReference type="Pfam" id="PF03466">
    <property type="entry name" value="LysR_substrate"/>
    <property type="match status" value="1"/>
</dbReference>
<dbReference type="FunFam" id="1.10.10.10:FF:000001">
    <property type="entry name" value="LysR family transcriptional regulator"/>
    <property type="match status" value="1"/>
</dbReference>
<protein>
    <submittedName>
        <fullName evidence="6">LysR family transcriptional regulator</fullName>
    </submittedName>
</protein>
<dbReference type="PANTHER" id="PTHR30537:SF5">
    <property type="entry name" value="HTH-TYPE TRANSCRIPTIONAL ACTIVATOR TTDR-RELATED"/>
    <property type="match status" value="1"/>
</dbReference>
<sequence>MHDLTAMAVFAAIAEAMSFSQAAERLNLSKSAVSKQLARLEERLGARLVNRTTRQISLTEVGEIYYGFCARILKDAEAADMAVAQLQAAPRGRLRVNAPMSFGTMHLAPAVASFMAEYPDIHVELELTDSFIDLIDSGFDLAIRITQMADSSLIARRLAPSRNRVMASPAYLKKFGRPEHPGDLKRHRCLIYANSSETSFWTFRRGDESQQVAVDGPLRSNNGEILRDAAIAGAGLSIQPLFIAWQAMRRGELVPVLEDWTIRELSIQAVYPHRRHLSPKVRAFIDHLAGCFGDPPYWEDLETR</sequence>
<dbReference type="GO" id="GO:0006351">
    <property type="term" value="P:DNA-templated transcription"/>
    <property type="evidence" value="ECO:0007669"/>
    <property type="project" value="TreeGrafter"/>
</dbReference>
<dbReference type="Proteomes" id="UP000229498">
    <property type="component" value="Unassembled WGS sequence"/>
</dbReference>
<evidence type="ECO:0000256" key="3">
    <source>
        <dbReference type="ARBA" id="ARBA00023125"/>
    </source>
</evidence>
<dbReference type="InterPro" id="IPR036388">
    <property type="entry name" value="WH-like_DNA-bd_sf"/>
</dbReference>
<evidence type="ECO:0000313" key="6">
    <source>
        <dbReference type="EMBL" id="PJK31200.1"/>
    </source>
</evidence>
<evidence type="ECO:0000256" key="1">
    <source>
        <dbReference type="ARBA" id="ARBA00009437"/>
    </source>
</evidence>
<evidence type="ECO:0000256" key="2">
    <source>
        <dbReference type="ARBA" id="ARBA00023015"/>
    </source>
</evidence>
<dbReference type="PANTHER" id="PTHR30537">
    <property type="entry name" value="HTH-TYPE TRANSCRIPTIONAL REGULATOR"/>
    <property type="match status" value="1"/>
</dbReference>
<comment type="caution">
    <text evidence="6">The sequence shown here is derived from an EMBL/GenBank/DDBJ whole genome shotgun (WGS) entry which is preliminary data.</text>
</comment>
<evidence type="ECO:0000313" key="7">
    <source>
        <dbReference type="Proteomes" id="UP000229498"/>
    </source>
</evidence>
<evidence type="ECO:0000256" key="4">
    <source>
        <dbReference type="ARBA" id="ARBA00023163"/>
    </source>
</evidence>
<keyword evidence="2" id="KW-0805">Transcription regulation</keyword>
<comment type="similarity">
    <text evidence="1">Belongs to the LysR transcriptional regulatory family.</text>
</comment>
<organism evidence="6 7">
    <name type="scientific">Minwuia thermotolerans</name>
    <dbReference type="NCBI Taxonomy" id="2056226"/>
    <lineage>
        <taxon>Bacteria</taxon>
        <taxon>Pseudomonadati</taxon>
        <taxon>Pseudomonadota</taxon>
        <taxon>Alphaproteobacteria</taxon>
        <taxon>Minwuiales</taxon>
        <taxon>Minwuiaceae</taxon>
        <taxon>Minwuia</taxon>
    </lineage>
</organism>
<name>A0A2M9G665_9PROT</name>
<keyword evidence="3" id="KW-0238">DNA-binding</keyword>
<keyword evidence="4" id="KW-0804">Transcription</keyword>
<dbReference type="CDD" id="cd00090">
    <property type="entry name" value="HTH_ARSR"/>
    <property type="match status" value="1"/>
</dbReference>
<dbReference type="InterPro" id="IPR005119">
    <property type="entry name" value="LysR_subst-bd"/>
</dbReference>
<dbReference type="SUPFAM" id="SSF53850">
    <property type="entry name" value="Periplasmic binding protein-like II"/>
    <property type="match status" value="1"/>
</dbReference>
<dbReference type="InterPro" id="IPR011991">
    <property type="entry name" value="ArsR-like_HTH"/>
</dbReference>
<dbReference type="InterPro" id="IPR058163">
    <property type="entry name" value="LysR-type_TF_proteobact-type"/>
</dbReference>
<keyword evidence="7" id="KW-1185">Reference proteome</keyword>
<gene>
    <name evidence="6" type="ORF">CVT23_02935</name>
</gene>
<dbReference type="GO" id="GO:0003700">
    <property type="term" value="F:DNA-binding transcription factor activity"/>
    <property type="evidence" value="ECO:0007669"/>
    <property type="project" value="InterPro"/>
</dbReference>
<reference evidence="6 7" key="1">
    <citation type="submission" date="2017-11" db="EMBL/GenBank/DDBJ databases">
        <title>Draft genome sequence of Rhizobiales bacterium SY3-13.</title>
        <authorList>
            <person name="Sun C."/>
        </authorList>
    </citation>
    <scope>NUCLEOTIDE SEQUENCE [LARGE SCALE GENOMIC DNA]</scope>
    <source>
        <strain evidence="6 7">SY3-13</strain>
    </source>
</reference>
<dbReference type="CDD" id="cd08422">
    <property type="entry name" value="PBP2_CrgA_like"/>
    <property type="match status" value="1"/>
</dbReference>
<dbReference type="PRINTS" id="PR00039">
    <property type="entry name" value="HTHLYSR"/>
</dbReference>
<dbReference type="EMBL" id="PHIG01000007">
    <property type="protein sequence ID" value="PJK31200.1"/>
    <property type="molecule type" value="Genomic_DNA"/>
</dbReference>